<feature type="compositionally biased region" description="Low complexity" evidence="1">
    <location>
        <begin position="76"/>
        <end position="91"/>
    </location>
</feature>
<name>A0A067TM74_GALM3</name>
<accession>A0A067TM74</accession>
<feature type="transmembrane region" description="Helical" evidence="2">
    <location>
        <begin position="48"/>
        <end position="65"/>
    </location>
</feature>
<keyword evidence="4" id="KW-1185">Reference proteome</keyword>
<keyword evidence="2" id="KW-0472">Membrane</keyword>
<organism evidence="3 4">
    <name type="scientific">Galerina marginata (strain CBS 339.88)</name>
    <dbReference type="NCBI Taxonomy" id="685588"/>
    <lineage>
        <taxon>Eukaryota</taxon>
        <taxon>Fungi</taxon>
        <taxon>Dikarya</taxon>
        <taxon>Basidiomycota</taxon>
        <taxon>Agaricomycotina</taxon>
        <taxon>Agaricomycetes</taxon>
        <taxon>Agaricomycetidae</taxon>
        <taxon>Agaricales</taxon>
        <taxon>Agaricineae</taxon>
        <taxon>Strophariaceae</taxon>
        <taxon>Galerina</taxon>
    </lineage>
</organism>
<dbReference type="STRING" id="685588.A0A067TM74"/>
<reference evidence="4" key="1">
    <citation type="journal article" date="2014" name="Proc. Natl. Acad. Sci. U.S.A.">
        <title>Extensive sampling of basidiomycete genomes demonstrates inadequacy of the white-rot/brown-rot paradigm for wood decay fungi.</title>
        <authorList>
            <person name="Riley R."/>
            <person name="Salamov A.A."/>
            <person name="Brown D.W."/>
            <person name="Nagy L.G."/>
            <person name="Floudas D."/>
            <person name="Held B.W."/>
            <person name="Levasseur A."/>
            <person name="Lombard V."/>
            <person name="Morin E."/>
            <person name="Otillar R."/>
            <person name="Lindquist E.A."/>
            <person name="Sun H."/>
            <person name="LaButti K.M."/>
            <person name="Schmutz J."/>
            <person name="Jabbour D."/>
            <person name="Luo H."/>
            <person name="Baker S.E."/>
            <person name="Pisabarro A.G."/>
            <person name="Walton J.D."/>
            <person name="Blanchette R.A."/>
            <person name="Henrissat B."/>
            <person name="Martin F."/>
            <person name="Cullen D."/>
            <person name="Hibbett D.S."/>
            <person name="Grigoriev I.V."/>
        </authorList>
    </citation>
    <scope>NUCLEOTIDE SEQUENCE [LARGE SCALE GENOMIC DNA]</scope>
    <source>
        <strain evidence="4">CBS 339.88</strain>
    </source>
</reference>
<dbReference type="HOGENOM" id="CLU_2109234_0_0_1"/>
<protein>
    <submittedName>
        <fullName evidence="3">Uncharacterized protein</fullName>
    </submittedName>
</protein>
<evidence type="ECO:0000256" key="1">
    <source>
        <dbReference type="SAM" id="MobiDB-lite"/>
    </source>
</evidence>
<dbReference type="AlphaFoldDB" id="A0A067TM74"/>
<dbReference type="EMBL" id="KL142371">
    <property type="protein sequence ID" value="KDR80989.1"/>
    <property type="molecule type" value="Genomic_DNA"/>
</dbReference>
<evidence type="ECO:0000256" key="2">
    <source>
        <dbReference type="SAM" id="Phobius"/>
    </source>
</evidence>
<keyword evidence="2" id="KW-0812">Transmembrane</keyword>
<dbReference type="Proteomes" id="UP000027222">
    <property type="component" value="Unassembled WGS sequence"/>
</dbReference>
<evidence type="ECO:0000313" key="3">
    <source>
        <dbReference type="EMBL" id="KDR80989.1"/>
    </source>
</evidence>
<keyword evidence="2" id="KW-1133">Transmembrane helix</keyword>
<evidence type="ECO:0000313" key="4">
    <source>
        <dbReference type="Proteomes" id="UP000027222"/>
    </source>
</evidence>
<proteinExistence type="predicted"/>
<gene>
    <name evidence="3" type="ORF">GALMADRAFT_1118589</name>
</gene>
<feature type="region of interest" description="Disordered" evidence="1">
    <location>
        <begin position="70"/>
        <end position="92"/>
    </location>
</feature>
<sequence length="115" mass="12823">MGRFKYFERGDECINSLVALLPGQSFFSLHTYLQPNIYSSSIAESPALLAYHFLSVAFYFLWVMFSHPSPVPHPPSSRSNGNSNGNGHTNGVEPVYPTPSLHQYIAPLVKGVQFF</sequence>